<evidence type="ECO:0000313" key="3">
    <source>
        <dbReference type="Proteomes" id="UP001597024"/>
    </source>
</evidence>
<dbReference type="EMBL" id="JBHTHX010000239">
    <property type="protein sequence ID" value="MFD0884861.1"/>
    <property type="molecule type" value="Genomic_DNA"/>
</dbReference>
<evidence type="ECO:0000313" key="2">
    <source>
        <dbReference type="EMBL" id="MFD0884861.1"/>
    </source>
</evidence>
<keyword evidence="1" id="KW-1133">Transmembrane helix</keyword>
<protein>
    <submittedName>
        <fullName evidence="2">Uncharacterized protein</fullName>
    </submittedName>
</protein>
<gene>
    <name evidence="2" type="ORF">ACFQ08_09910</name>
</gene>
<name>A0ABW3DLV4_9ACTN</name>
<feature type="non-terminal residue" evidence="2">
    <location>
        <position position="1"/>
    </location>
</feature>
<feature type="transmembrane region" description="Helical" evidence="1">
    <location>
        <begin position="12"/>
        <end position="31"/>
    </location>
</feature>
<evidence type="ECO:0000256" key="1">
    <source>
        <dbReference type="SAM" id="Phobius"/>
    </source>
</evidence>
<proteinExistence type="predicted"/>
<reference evidence="3" key="1">
    <citation type="journal article" date="2019" name="Int. J. Syst. Evol. Microbiol.">
        <title>The Global Catalogue of Microorganisms (GCM) 10K type strain sequencing project: providing services to taxonomists for standard genome sequencing and annotation.</title>
        <authorList>
            <consortium name="The Broad Institute Genomics Platform"/>
            <consortium name="The Broad Institute Genome Sequencing Center for Infectious Disease"/>
            <person name="Wu L."/>
            <person name="Ma J."/>
        </authorList>
    </citation>
    <scope>NUCLEOTIDE SEQUENCE [LARGE SCALE GENOMIC DNA]</scope>
    <source>
        <strain evidence="3">CCUG 62974</strain>
    </source>
</reference>
<organism evidence="2 3">
    <name type="scientific">Streptosporangium algeriense</name>
    <dbReference type="NCBI Taxonomy" id="1682748"/>
    <lineage>
        <taxon>Bacteria</taxon>
        <taxon>Bacillati</taxon>
        <taxon>Actinomycetota</taxon>
        <taxon>Actinomycetes</taxon>
        <taxon>Streptosporangiales</taxon>
        <taxon>Streptosporangiaceae</taxon>
        <taxon>Streptosporangium</taxon>
    </lineage>
</organism>
<keyword evidence="1" id="KW-0472">Membrane</keyword>
<comment type="caution">
    <text evidence="2">The sequence shown here is derived from an EMBL/GenBank/DDBJ whole genome shotgun (WGS) entry which is preliminary data.</text>
</comment>
<accession>A0ABW3DLV4</accession>
<keyword evidence="3" id="KW-1185">Reference proteome</keyword>
<sequence>PGCLAGLRDGRLVTITGGVCPALCGSFLYGWRAARMPLDDLTTASLFVGRYTEQAGALETTGRVCVRTGEEAA</sequence>
<keyword evidence="1" id="KW-0812">Transmembrane</keyword>
<dbReference type="Proteomes" id="UP001597024">
    <property type="component" value="Unassembled WGS sequence"/>
</dbReference>